<dbReference type="OrthoDB" id="9765151at2"/>
<dbReference type="HAMAP" id="MF_01867">
    <property type="entry name" value="BshC"/>
    <property type="match status" value="1"/>
</dbReference>
<accession>A0A1G6HQH0</accession>
<sequence>MRVEDIFLEWNHPLYRDYLHFFDRLQPYYTYPPGDDSSFHLRERILKKRESPLSREELARVISQYHAGELEHPAVRSNLDRLTHSDSLVVVGGQQAGILTGPLYTIYKAITLIQLAEREERRLNRPVIPIFWIAGEDHDLEEVNHLHLITQGKLEKWTLPVPDEHRPISSTVPDLDSLLRWIEELGWHLPDTPYKQELLATLMELSQEPASLSRHFARLMHRLFGRYGLLLIDSAFPPLRQLEIPFFTWLIEHNEALGEEWVKQSHRLEQDGYPVTVDVHPDKAHLFLIVDGKREPLYRVGKGLFGTKDGQQTFTRGKLLEHLHQHPEDFSNNVLTRPLMQEYLFPTLATVLGPGELAYWALLKPAFSLAGMEMPILYPRIGLTLVGRKSEKEMNRYRLTVDDVFHRLEEKKRLWLKEQYQLDVDAVFRDVRTRLEEIYRPLIGQISGVRPDLQQMGETNRKLVLQQIEYLERETWKALAKREETDLSRFAQLETELYPKGQLQERVHNVIPWLNRYGEKWLEELVQTPLLSTRAHRVVFL</sequence>
<evidence type="ECO:0000259" key="4">
    <source>
        <dbReference type="Pfam" id="PF24850"/>
    </source>
</evidence>
<dbReference type="EMBL" id="FMZA01000001">
    <property type="protein sequence ID" value="SDB96547.1"/>
    <property type="molecule type" value="Genomic_DNA"/>
</dbReference>
<feature type="domain" description="Bacillithiol biosynthesis BshC N-terminal Rossmann-like" evidence="3">
    <location>
        <begin position="1"/>
        <end position="380"/>
    </location>
</feature>
<name>A0A1G6HQH0_9BACL</name>
<dbReference type="RefSeq" id="WP_091565521.1">
    <property type="nucleotide sequence ID" value="NZ_FMZA01000001.1"/>
</dbReference>
<feature type="domain" description="Bacillithiol biosynthesis BshC C-terminal coiled-coil" evidence="4">
    <location>
        <begin position="384"/>
        <end position="541"/>
    </location>
</feature>
<evidence type="ECO:0000313" key="5">
    <source>
        <dbReference type="EMBL" id="SDB96547.1"/>
    </source>
</evidence>
<reference evidence="5 6" key="1">
    <citation type="submission" date="2016-10" db="EMBL/GenBank/DDBJ databases">
        <authorList>
            <person name="de Groot N.N."/>
        </authorList>
    </citation>
    <scope>NUCLEOTIDE SEQUENCE [LARGE SCALE GENOMIC DNA]</scope>
    <source>
        <strain evidence="5 6">DSM 45514</strain>
    </source>
</reference>
<dbReference type="PIRSF" id="PIRSF012535">
    <property type="entry name" value="UCP012535"/>
    <property type="match status" value="1"/>
</dbReference>
<dbReference type="Pfam" id="PF10079">
    <property type="entry name" value="Rossmann-like_BshC"/>
    <property type="match status" value="1"/>
</dbReference>
<comment type="similarity">
    <text evidence="2">Belongs to the BshC family.</text>
</comment>
<dbReference type="Proteomes" id="UP000199387">
    <property type="component" value="Unassembled WGS sequence"/>
</dbReference>
<evidence type="ECO:0000256" key="2">
    <source>
        <dbReference type="HAMAP-Rule" id="MF_01867"/>
    </source>
</evidence>
<dbReference type="NCBIfam" id="TIGR03998">
    <property type="entry name" value="thiol_BshC"/>
    <property type="match status" value="1"/>
</dbReference>
<dbReference type="AlphaFoldDB" id="A0A1G6HQH0"/>
<dbReference type="EC" id="6.-.-.-" evidence="2"/>
<gene>
    <name evidence="2" type="primary">bshC</name>
    <name evidence="5" type="ORF">SAMN04488112_101169</name>
</gene>
<dbReference type="InterPro" id="IPR011199">
    <property type="entry name" value="Bacillithiol_biosynth_BshC"/>
</dbReference>
<evidence type="ECO:0000313" key="6">
    <source>
        <dbReference type="Proteomes" id="UP000199387"/>
    </source>
</evidence>
<protein>
    <recommendedName>
        <fullName evidence="2">Putative cysteine ligase BshC</fullName>
        <ecNumber evidence="2">6.-.-.-</ecNumber>
    </recommendedName>
</protein>
<dbReference type="InterPro" id="IPR055399">
    <property type="entry name" value="CC_BshC"/>
</dbReference>
<dbReference type="GO" id="GO:0016874">
    <property type="term" value="F:ligase activity"/>
    <property type="evidence" value="ECO:0007669"/>
    <property type="project" value="UniProtKB-UniRule"/>
</dbReference>
<dbReference type="InterPro" id="IPR055398">
    <property type="entry name" value="Rossmann-like_BshC"/>
</dbReference>
<organism evidence="5 6">
    <name type="scientific">Melghirimyces thermohalophilus</name>
    <dbReference type="NCBI Taxonomy" id="1236220"/>
    <lineage>
        <taxon>Bacteria</taxon>
        <taxon>Bacillati</taxon>
        <taxon>Bacillota</taxon>
        <taxon>Bacilli</taxon>
        <taxon>Bacillales</taxon>
        <taxon>Thermoactinomycetaceae</taxon>
        <taxon>Melghirimyces</taxon>
    </lineage>
</organism>
<dbReference type="Pfam" id="PF24850">
    <property type="entry name" value="CC_BshC"/>
    <property type="match status" value="1"/>
</dbReference>
<dbReference type="STRING" id="1236220.SAMN04488112_101169"/>
<keyword evidence="1 2" id="KW-0436">Ligase</keyword>
<proteinExistence type="inferred from homology"/>
<comment type="function">
    <text evidence="2">Involved in bacillithiol (BSH) biosynthesis. May catalyze the last step of the pathway, the addition of cysteine to glucosamine malate (GlcN-Mal) to generate BSH.</text>
</comment>
<evidence type="ECO:0000259" key="3">
    <source>
        <dbReference type="Pfam" id="PF10079"/>
    </source>
</evidence>
<evidence type="ECO:0000256" key="1">
    <source>
        <dbReference type="ARBA" id="ARBA00022598"/>
    </source>
</evidence>
<keyword evidence="6" id="KW-1185">Reference proteome</keyword>